<protein>
    <submittedName>
        <fullName evidence="3">Chloramphenicol phosphotransferase</fullName>
    </submittedName>
</protein>
<organism evidence="3 4">
    <name type="scientific">Cereibacter sphaeroides</name>
    <name type="common">Rhodobacter sphaeroides</name>
    <dbReference type="NCBI Taxonomy" id="1063"/>
    <lineage>
        <taxon>Bacteria</taxon>
        <taxon>Pseudomonadati</taxon>
        <taxon>Pseudomonadota</taxon>
        <taxon>Alphaproteobacteria</taxon>
        <taxon>Rhodobacterales</taxon>
        <taxon>Paracoccaceae</taxon>
        <taxon>Cereibacter</taxon>
    </lineage>
</organism>
<comment type="caution">
    <text evidence="3">The sequence shown here is derived from an EMBL/GenBank/DDBJ whole genome shotgun (WGS) entry which is preliminary data.</text>
</comment>
<name>A0A2W5TUH8_CERSP</name>
<reference evidence="3 4" key="1">
    <citation type="submission" date="2017-08" db="EMBL/GenBank/DDBJ databases">
        <title>Infants hospitalized years apart are colonized by the same room-sourced microbial strains.</title>
        <authorList>
            <person name="Brooks B."/>
            <person name="Olm M.R."/>
            <person name="Firek B.A."/>
            <person name="Baker R."/>
            <person name="Thomas B.C."/>
            <person name="Morowitz M.J."/>
            <person name="Banfield J.F."/>
        </authorList>
    </citation>
    <scope>NUCLEOTIDE SEQUENCE [LARGE SCALE GENOMIC DNA]</scope>
    <source>
        <strain evidence="3">S2_003_000_R2_11</strain>
    </source>
</reference>
<dbReference type="GO" id="GO:0005524">
    <property type="term" value="F:ATP binding"/>
    <property type="evidence" value="ECO:0007669"/>
    <property type="project" value="InterPro"/>
</dbReference>
<dbReference type="InterPro" id="IPR012853">
    <property type="entry name" value="CPT"/>
</dbReference>
<dbReference type="Pfam" id="PF07931">
    <property type="entry name" value="CPT"/>
    <property type="match status" value="1"/>
</dbReference>
<sequence length="180" mass="19445">MDEGRIIVLNGVGSVGKSSVARAMQKLSPVPLLHVQMDSFLEMLPEALQDGPEGFAYREGPHGVQITSGPAGQRLIRGMHHAVAALAGQGNRLIFDTVMEARGMEECRRLFTPLGAFFVGLMAPLEVIEARELARGDRMIGLARWQYGRMPEVGSYDLAIDMTQASPNAAARQVLCLAGI</sequence>
<dbReference type="InterPro" id="IPR027417">
    <property type="entry name" value="P-loop_NTPase"/>
</dbReference>
<dbReference type="PIRSF" id="PIRSF007531">
    <property type="entry name" value="CPT"/>
    <property type="match status" value="1"/>
</dbReference>
<accession>A0A2W5TUH8</accession>
<proteinExistence type="predicted"/>
<keyword evidence="3" id="KW-0808">Transferase</keyword>
<evidence type="ECO:0000256" key="1">
    <source>
        <dbReference type="PIRSR" id="PIRSR007531-1"/>
    </source>
</evidence>
<evidence type="ECO:0000313" key="3">
    <source>
        <dbReference type="EMBL" id="PZQ99687.1"/>
    </source>
</evidence>
<gene>
    <name evidence="3" type="ORF">DI533_03245</name>
</gene>
<dbReference type="SUPFAM" id="SSF52540">
    <property type="entry name" value="P-loop containing nucleoside triphosphate hydrolases"/>
    <property type="match status" value="1"/>
</dbReference>
<dbReference type="Gene3D" id="3.40.50.300">
    <property type="entry name" value="P-loop containing nucleotide triphosphate hydrolases"/>
    <property type="match status" value="1"/>
</dbReference>
<evidence type="ECO:0000313" key="4">
    <source>
        <dbReference type="Proteomes" id="UP000248975"/>
    </source>
</evidence>
<evidence type="ECO:0000256" key="2">
    <source>
        <dbReference type="PIRSR" id="PIRSR007531-2"/>
    </source>
</evidence>
<dbReference type="AlphaFoldDB" id="A0A2W5TUH8"/>
<dbReference type="GO" id="GO:0016740">
    <property type="term" value="F:transferase activity"/>
    <property type="evidence" value="ECO:0007669"/>
    <property type="project" value="UniProtKB-KW"/>
</dbReference>
<feature type="active site" evidence="1">
    <location>
        <position position="38"/>
    </location>
</feature>
<feature type="binding site" evidence="2">
    <location>
        <begin position="11"/>
        <end position="18"/>
    </location>
    <ligand>
        <name>ATP</name>
        <dbReference type="ChEBI" id="CHEBI:30616"/>
    </ligand>
</feature>
<dbReference type="EMBL" id="QFQS01000001">
    <property type="protein sequence ID" value="PZQ99687.1"/>
    <property type="molecule type" value="Genomic_DNA"/>
</dbReference>
<dbReference type="Proteomes" id="UP000248975">
    <property type="component" value="Unassembled WGS sequence"/>
</dbReference>